<dbReference type="PANTHER" id="PTHR31689:SF0">
    <property type="entry name" value="DIAMINOPIMELATE EPIMERASE"/>
    <property type="match status" value="1"/>
</dbReference>
<dbReference type="Gene3D" id="3.10.310.10">
    <property type="entry name" value="Diaminopimelate Epimerase, Chain A, domain 1"/>
    <property type="match status" value="1"/>
</dbReference>
<protein>
    <submittedName>
        <fullName evidence="3">Diaminopimelate epimerase</fullName>
        <ecNumber evidence="3">5.1.1.7</ecNumber>
    </submittedName>
</protein>
<evidence type="ECO:0000256" key="2">
    <source>
        <dbReference type="ARBA" id="ARBA00023235"/>
    </source>
</evidence>
<dbReference type="EMBL" id="UOEQ01000103">
    <property type="protein sequence ID" value="VAW16476.1"/>
    <property type="molecule type" value="Genomic_DNA"/>
</dbReference>
<feature type="non-terminal residue" evidence="3">
    <location>
        <position position="1"/>
    </location>
</feature>
<reference evidence="3" key="1">
    <citation type="submission" date="2018-06" db="EMBL/GenBank/DDBJ databases">
        <authorList>
            <person name="Zhirakovskaya E."/>
        </authorList>
    </citation>
    <scope>NUCLEOTIDE SEQUENCE</scope>
</reference>
<evidence type="ECO:0000256" key="1">
    <source>
        <dbReference type="ARBA" id="ARBA00010219"/>
    </source>
</evidence>
<gene>
    <name evidence="3" type="ORF">MNBD_ALPHA11-2494</name>
</gene>
<proteinExistence type="inferred from homology"/>
<dbReference type="InterPro" id="IPR001653">
    <property type="entry name" value="DAP_epimerase_DapF"/>
</dbReference>
<dbReference type="Pfam" id="PF01678">
    <property type="entry name" value="DAP_epimerase"/>
    <property type="match status" value="1"/>
</dbReference>
<sequence length="93" mass="10050">ERANISLARVLDQDNVKIIVWERGVGLTKACGTAACAVAAAGARKDLFARKVKVHLPGGELILEWRESDDHILMSGPWALDGEGEISLLQLQS</sequence>
<accession>A0A3B0UAI6</accession>
<dbReference type="AlphaFoldDB" id="A0A3B0UAI6"/>
<dbReference type="GO" id="GO:0005829">
    <property type="term" value="C:cytosol"/>
    <property type="evidence" value="ECO:0007669"/>
    <property type="project" value="TreeGrafter"/>
</dbReference>
<dbReference type="EC" id="5.1.1.7" evidence="3"/>
<dbReference type="GO" id="GO:0009089">
    <property type="term" value="P:lysine biosynthetic process via diaminopimelate"/>
    <property type="evidence" value="ECO:0007669"/>
    <property type="project" value="InterPro"/>
</dbReference>
<comment type="similarity">
    <text evidence="1">Belongs to the diaminopimelate epimerase family.</text>
</comment>
<name>A0A3B0UAI6_9ZZZZ</name>
<evidence type="ECO:0000313" key="3">
    <source>
        <dbReference type="EMBL" id="VAW16476.1"/>
    </source>
</evidence>
<keyword evidence="2 3" id="KW-0413">Isomerase</keyword>
<dbReference type="PANTHER" id="PTHR31689">
    <property type="entry name" value="DIAMINOPIMELATE EPIMERASE, CHLOROPLASTIC"/>
    <property type="match status" value="1"/>
</dbReference>
<dbReference type="SUPFAM" id="SSF54506">
    <property type="entry name" value="Diaminopimelate epimerase-like"/>
    <property type="match status" value="1"/>
</dbReference>
<organism evidence="3">
    <name type="scientific">hydrothermal vent metagenome</name>
    <dbReference type="NCBI Taxonomy" id="652676"/>
    <lineage>
        <taxon>unclassified sequences</taxon>
        <taxon>metagenomes</taxon>
        <taxon>ecological metagenomes</taxon>
    </lineage>
</organism>
<dbReference type="GO" id="GO:0008837">
    <property type="term" value="F:diaminopimelate epimerase activity"/>
    <property type="evidence" value="ECO:0007669"/>
    <property type="project" value="UniProtKB-EC"/>
</dbReference>